<dbReference type="PANTHER" id="PTHR45657:SF1">
    <property type="entry name" value="CRAL-TRIO DOMAIN-CONTAINING PROTEIN YKL091C-RELATED"/>
    <property type="match status" value="1"/>
</dbReference>
<name>A0A0C9U8F0_SPHS4</name>
<evidence type="ECO:0000259" key="1">
    <source>
        <dbReference type="PROSITE" id="PS50191"/>
    </source>
</evidence>
<dbReference type="OrthoDB" id="1434354at2759"/>
<dbReference type="HOGENOM" id="CLU_014001_0_1_1"/>
<reference evidence="2 3" key="1">
    <citation type="submission" date="2014-06" db="EMBL/GenBank/DDBJ databases">
        <title>Evolutionary Origins and Diversification of the Mycorrhizal Mutualists.</title>
        <authorList>
            <consortium name="DOE Joint Genome Institute"/>
            <consortium name="Mycorrhizal Genomics Consortium"/>
            <person name="Kohler A."/>
            <person name="Kuo A."/>
            <person name="Nagy L.G."/>
            <person name="Floudas D."/>
            <person name="Copeland A."/>
            <person name="Barry K.W."/>
            <person name="Cichocki N."/>
            <person name="Veneault-Fourrey C."/>
            <person name="LaButti K."/>
            <person name="Lindquist E.A."/>
            <person name="Lipzen A."/>
            <person name="Lundell T."/>
            <person name="Morin E."/>
            <person name="Murat C."/>
            <person name="Riley R."/>
            <person name="Ohm R."/>
            <person name="Sun H."/>
            <person name="Tunlid A."/>
            <person name="Henrissat B."/>
            <person name="Grigoriev I.V."/>
            <person name="Hibbett D.S."/>
            <person name="Martin F."/>
        </authorList>
    </citation>
    <scope>NUCLEOTIDE SEQUENCE [LARGE SCALE GENOMIC DNA]</scope>
    <source>
        <strain evidence="2 3">SS14</strain>
    </source>
</reference>
<organism evidence="2 3">
    <name type="scientific">Sphaerobolus stellatus (strain SS14)</name>
    <dbReference type="NCBI Taxonomy" id="990650"/>
    <lineage>
        <taxon>Eukaryota</taxon>
        <taxon>Fungi</taxon>
        <taxon>Dikarya</taxon>
        <taxon>Basidiomycota</taxon>
        <taxon>Agaricomycotina</taxon>
        <taxon>Agaricomycetes</taxon>
        <taxon>Phallomycetidae</taxon>
        <taxon>Geastrales</taxon>
        <taxon>Sphaerobolaceae</taxon>
        <taxon>Sphaerobolus</taxon>
    </lineage>
</organism>
<dbReference type="CDD" id="cd00170">
    <property type="entry name" value="SEC14"/>
    <property type="match status" value="1"/>
</dbReference>
<dbReference type="Pfam" id="PF03765">
    <property type="entry name" value="CRAL_TRIO_N"/>
    <property type="match status" value="1"/>
</dbReference>
<dbReference type="InterPro" id="IPR011074">
    <property type="entry name" value="CRAL/TRIO_N_dom"/>
</dbReference>
<dbReference type="Proteomes" id="UP000054279">
    <property type="component" value="Unassembled WGS sequence"/>
</dbReference>
<keyword evidence="3" id="KW-1185">Reference proteome</keyword>
<dbReference type="InterPro" id="IPR051026">
    <property type="entry name" value="PI/PC_transfer"/>
</dbReference>
<dbReference type="PROSITE" id="PS50191">
    <property type="entry name" value="CRAL_TRIO"/>
    <property type="match status" value="1"/>
</dbReference>
<dbReference type="SUPFAM" id="SSF46938">
    <property type="entry name" value="CRAL/TRIO N-terminal domain"/>
    <property type="match status" value="1"/>
</dbReference>
<feature type="domain" description="CRAL-TRIO" evidence="1">
    <location>
        <begin position="72"/>
        <end position="247"/>
    </location>
</feature>
<dbReference type="AlphaFoldDB" id="A0A0C9U8F0"/>
<accession>A0A0C9U8F0</accession>
<dbReference type="Gene3D" id="3.40.525.10">
    <property type="entry name" value="CRAL-TRIO lipid binding domain"/>
    <property type="match status" value="1"/>
</dbReference>
<gene>
    <name evidence="2" type="ORF">M422DRAFT_36427</name>
</gene>
<dbReference type="SMART" id="SM01100">
    <property type="entry name" value="CRAL_TRIO_N"/>
    <property type="match status" value="1"/>
</dbReference>
<dbReference type="EMBL" id="KN837255">
    <property type="protein sequence ID" value="KIJ30719.1"/>
    <property type="molecule type" value="Genomic_DNA"/>
</dbReference>
<protein>
    <recommendedName>
        <fullName evidence="1">CRAL-TRIO domain-containing protein</fullName>
    </recommendedName>
</protein>
<proteinExistence type="predicted"/>
<evidence type="ECO:0000313" key="3">
    <source>
        <dbReference type="Proteomes" id="UP000054279"/>
    </source>
</evidence>
<evidence type="ECO:0000313" key="2">
    <source>
        <dbReference type="EMBL" id="KIJ30719.1"/>
    </source>
</evidence>
<dbReference type="Gene3D" id="1.10.8.20">
    <property type="entry name" value="N-terminal domain of phosphatidylinositol transfer protein sec14p"/>
    <property type="match status" value="1"/>
</dbReference>
<sequence length="299" mass="34152">MASQQDALFQLKQELQKNGSFVPDRHDDVTLSRFLRARKFNISETKRLVIEAEQWRKDFGVEEIVAHFQLKNKQEIQSLYPRYYHGTDNEGRPIYIEHLGKININTLLEKTTKDDLLKHFVKEYENTIHHRFRKCTEKAGHSINSSCTILDVKGVTFTSIFDTKLKAYVSEAASIGQKYYPDSMGKCYIINASRAFQYIWSWIKPLLNEVTVAKIEVLDKDYVDILKKQIPEENLPKELGGLCECKGLGGCSVSDRGPWNEDAMRLDTSSLPSNLKSLRQKISEESFSDCSGGTIAVTA</sequence>
<dbReference type="Pfam" id="PF00650">
    <property type="entry name" value="CRAL_TRIO"/>
    <property type="match status" value="1"/>
</dbReference>
<dbReference type="PANTHER" id="PTHR45657">
    <property type="entry name" value="CRAL-TRIO DOMAIN-CONTAINING PROTEIN YKL091C-RELATED"/>
    <property type="match status" value="1"/>
</dbReference>
<dbReference type="SUPFAM" id="SSF52087">
    <property type="entry name" value="CRAL/TRIO domain"/>
    <property type="match status" value="1"/>
</dbReference>
<dbReference type="InterPro" id="IPR036865">
    <property type="entry name" value="CRAL-TRIO_dom_sf"/>
</dbReference>
<dbReference type="InterPro" id="IPR001251">
    <property type="entry name" value="CRAL-TRIO_dom"/>
</dbReference>
<dbReference type="SMART" id="SM00516">
    <property type="entry name" value="SEC14"/>
    <property type="match status" value="1"/>
</dbReference>
<dbReference type="InterPro" id="IPR036273">
    <property type="entry name" value="CRAL/TRIO_N_dom_sf"/>
</dbReference>